<accession>A0AAE1Z3U0</accession>
<dbReference type="EMBL" id="JACGWO010000001">
    <property type="protein sequence ID" value="KAK4441294.1"/>
    <property type="molecule type" value="Genomic_DNA"/>
</dbReference>
<dbReference type="Pfam" id="PF01255">
    <property type="entry name" value="Prenyltransf"/>
    <property type="match status" value="1"/>
</dbReference>
<dbReference type="GO" id="GO:0009570">
    <property type="term" value="C:chloroplast stroma"/>
    <property type="evidence" value="ECO:0007669"/>
    <property type="project" value="TreeGrafter"/>
</dbReference>
<dbReference type="Gene3D" id="3.40.1180.10">
    <property type="entry name" value="Decaprenyl diphosphate synthase-like"/>
    <property type="match status" value="1"/>
</dbReference>
<dbReference type="CDD" id="cd00475">
    <property type="entry name" value="Cis_IPPS"/>
    <property type="match status" value="1"/>
</dbReference>
<dbReference type="SUPFAM" id="SSF64005">
    <property type="entry name" value="Undecaprenyl diphosphate synthase"/>
    <property type="match status" value="1"/>
</dbReference>
<comment type="similarity">
    <text evidence="3">Belongs to the UPP synthase family.</text>
</comment>
<evidence type="ECO:0000256" key="2">
    <source>
        <dbReference type="ARBA" id="ARBA00022679"/>
    </source>
</evidence>
<reference evidence="4" key="1">
    <citation type="submission" date="2020-06" db="EMBL/GenBank/DDBJ databases">
        <authorList>
            <person name="Li T."/>
            <person name="Hu X."/>
            <person name="Zhang T."/>
            <person name="Song X."/>
            <person name="Zhang H."/>
            <person name="Dai N."/>
            <person name="Sheng W."/>
            <person name="Hou X."/>
            <person name="Wei L."/>
        </authorList>
    </citation>
    <scope>NUCLEOTIDE SEQUENCE</scope>
    <source>
        <strain evidence="4">3651</strain>
        <tissue evidence="4">Leaf</tissue>
    </source>
</reference>
<gene>
    <name evidence="4" type="ORF">Salat_0464300</name>
</gene>
<dbReference type="PANTHER" id="PTHR10291">
    <property type="entry name" value="DEHYDRODOLICHYL DIPHOSPHATE SYNTHASE FAMILY MEMBER"/>
    <property type="match status" value="1"/>
</dbReference>
<dbReference type="PANTHER" id="PTHR10291:SF0">
    <property type="entry name" value="DEHYDRODOLICHYL DIPHOSPHATE SYNTHASE 2"/>
    <property type="match status" value="1"/>
</dbReference>
<reference evidence="4" key="2">
    <citation type="journal article" date="2024" name="Plant">
        <title>Genomic evolution and insights into agronomic trait innovations of Sesamum species.</title>
        <authorList>
            <person name="Miao H."/>
            <person name="Wang L."/>
            <person name="Qu L."/>
            <person name="Liu H."/>
            <person name="Sun Y."/>
            <person name="Le M."/>
            <person name="Wang Q."/>
            <person name="Wei S."/>
            <person name="Zheng Y."/>
            <person name="Lin W."/>
            <person name="Duan Y."/>
            <person name="Cao H."/>
            <person name="Xiong S."/>
            <person name="Wang X."/>
            <person name="Wei L."/>
            <person name="Li C."/>
            <person name="Ma Q."/>
            <person name="Ju M."/>
            <person name="Zhao R."/>
            <person name="Li G."/>
            <person name="Mu C."/>
            <person name="Tian Q."/>
            <person name="Mei H."/>
            <person name="Zhang T."/>
            <person name="Gao T."/>
            <person name="Zhang H."/>
        </authorList>
    </citation>
    <scope>NUCLEOTIDE SEQUENCE</scope>
    <source>
        <strain evidence="4">3651</strain>
    </source>
</reference>
<dbReference type="NCBIfam" id="TIGR00055">
    <property type="entry name" value="uppS"/>
    <property type="match status" value="1"/>
</dbReference>
<comment type="caution">
    <text evidence="4">The sequence shown here is derived from an EMBL/GenBank/DDBJ whole genome shotgun (WGS) entry which is preliminary data.</text>
</comment>
<dbReference type="GO" id="GO:0000287">
    <property type="term" value="F:magnesium ion binding"/>
    <property type="evidence" value="ECO:0007669"/>
    <property type="project" value="UniProtKB-ARBA"/>
</dbReference>
<evidence type="ECO:0000313" key="5">
    <source>
        <dbReference type="Proteomes" id="UP001293254"/>
    </source>
</evidence>
<dbReference type="GO" id="GO:0009668">
    <property type="term" value="P:plastid membrane organization"/>
    <property type="evidence" value="ECO:0007669"/>
    <property type="project" value="TreeGrafter"/>
</dbReference>
<organism evidence="4 5">
    <name type="scientific">Sesamum alatum</name>
    <dbReference type="NCBI Taxonomy" id="300844"/>
    <lineage>
        <taxon>Eukaryota</taxon>
        <taxon>Viridiplantae</taxon>
        <taxon>Streptophyta</taxon>
        <taxon>Embryophyta</taxon>
        <taxon>Tracheophyta</taxon>
        <taxon>Spermatophyta</taxon>
        <taxon>Magnoliopsida</taxon>
        <taxon>eudicotyledons</taxon>
        <taxon>Gunneridae</taxon>
        <taxon>Pentapetalae</taxon>
        <taxon>asterids</taxon>
        <taxon>lamiids</taxon>
        <taxon>Lamiales</taxon>
        <taxon>Pedaliaceae</taxon>
        <taxon>Sesamum</taxon>
    </lineage>
</organism>
<dbReference type="GO" id="GO:0016094">
    <property type="term" value="P:polyprenol biosynthetic process"/>
    <property type="evidence" value="ECO:0007669"/>
    <property type="project" value="TreeGrafter"/>
</dbReference>
<dbReference type="Proteomes" id="UP001293254">
    <property type="component" value="Unassembled WGS sequence"/>
</dbReference>
<evidence type="ECO:0000256" key="3">
    <source>
        <dbReference type="RuleBase" id="RU363018"/>
    </source>
</evidence>
<dbReference type="InterPro" id="IPR036424">
    <property type="entry name" value="UPP_synth-like_sf"/>
</dbReference>
<keyword evidence="2 3" id="KW-0808">Transferase</keyword>
<keyword evidence="5" id="KW-1185">Reference proteome</keyword>
<dbReference type="InterPro" id="IPR001441">
    <property type="entry name" value="UPP_synth-like"/>
</dbReference>
<dbReference type="InterPro" id="IPR018520">
    <property type="entry name" value="UPP_synth-like_CS"/>
</dbReference>
<dbReference type="PROSITE" id="PS01066">
    <property type="entry name" value="UPP_SYNTHASE"/>
    <property type="match status" value="1"/>
</dbReference>
<dbReference type="GO" id="GO:0045547">
    <property type="term" value="F:ditrans,polycis-polyprenyl diphosphate synthase [(2E,6E)-farnesyl diphosphate specific] activity"/>
    <property type="evidence" value="ECO:0007669"/>
    <property type="project" value="TreeGrafter"/>
</dbReference>
<sequence length="127" mass="14896">MNLVEEKTKCNKGLHLIIAMNYSGRYDILQATRRIARKFKDGIIVGDEDEIDENVMENELQTNCAEFPCPDLVIRTSGEQRLSNFMLWQLAYSELFFSNKNFPDFSEQDYVDALVWFQKRNRRFGGV</sequence>
<name>A0AAE1Z3U0_9LAMI</name>
<protein>
    <recommendedName>
        <fullName evidence="3">Alkyl transferase</fullName>
        <ecNumber evidence="3">2.5.1.-</ecNumber>
    </recommendedName>
</protein>
<proteinExistence type="inferred from homology"/>
<dbReference type="EC" id="2.5.1.-" evidence="3"/>
<evidence type="ECO:0000256" key="1">
    <source>
        <dbReference type="ARBA" id="ARBA00001946"/>
    </source>
</evidence>
<dbReference type="AlphaFoldDB" id="A0AAE1Z3U0"/>
<evidence type="ECO:0000313" key="4">
    <source>
        <dbReference type="EMBL" id="KAK4441294.1"/>
    </source>
</evidence>
<dbReference type="GO" id="GO:0009409">
    <property type="term" value="P:response to cold"/>
    <property type="evidence" value="ECO:0007669"/>
    <property type="project" value="TreeGrafter"/>
</dbReference>
<comment type="cofactor">
    <cofactor evidence="1">
        <name>Mg(2+)</name>
        <dbReference type="ChEBI" id="CHEBI:18420"/>
    </cofactor>
</comment>